<comment type="caution">
    <text evidence="1">The sequence shown here is derived from an EMBL/GenBank/DDBJ whole genome shotgun (WGS) entry which is preliminary data.</text>
</comment>
<name>A0A916LIL7_MYCTX</name>
<protein>
    <submittedName>
        <fullName evidence="1">Uncharacterized protein</fullName>
    </submittedName>
</protein>
<proteinExistence type="predicted"/>
<gene>
    <name evidence="1" type="ORF">ERS007739_05623</name>
</gene>
<organism evidence="1 2">
    <name type="scientific">Mycobacterium tuberculosis</name>
    <dbReference type="NCBI Taxonomy" id="1773"/>
    <lineage>
        <taxon>Bacteria</taxon>
        <taxon>Bacillati</taxon>
        <taxon>Actinomycetota</taxon>
        <taxon>Actinomycetes</taxon>
        <taxon>Mycobacteriales</taxon>
        <taxon>Mycobacteriaceae</taxon>
        <taxon>Mycobacterium</taxon>
        <taxon>Mycobacterium tuberculosis complex</taxon>
    </lineage>
</organism>
<dbReference type="EMBL" id="CSBK01004896">
    <property type="protein sequence ID" value="CPC24650.1"/>
    <property type="molecule type" value="Genomic_DNA"/>
</dbReference>
<evidence type="ECO:0000313" key="2">
    <source>
        <dbReference type="Proteomes" id="UP000039021"/>
    </source>
</evidence>
<sequence length="64" mass="7081">MDNLSTQTAAAAVVELVDFSVDPEALLSLEPELPELPELFVDSLVEDPLVWLLDFLPDSRLSVR</sequence>
<dbReference type="AlphaFoldDB" id="A0A916LIL7"/>
<reference evidence="2" key="1">
    <citation type="submission" date="2015-03" db="EMBL/GenBank/DDBJ databases">
        <authorList>
            <consortium name="Pathogen Informatics"/>
        </authorList>
    </citation>
    <scope>NUCLEOTIDE SEQUENCE [LARGE SCALE GENOMIC DNA]</scope>
    <source>
        <strain evidence="2">N09902308</strain>
    </source>
</reference>
<evidence type="ECO:0000313" key="1">
    <source>
        <dbReference type="EMBL" id="CPC24650.1"/>
    </source>
</evidence>
<dbReference type="Proteomes" id="UP000039021">
    <property type="component" value="Unassembled WGS sequence"/>
</dbReference>
<accession>A0A916LIL7</accession>